<dbReference type="Proteomes" id="UP000639643">
    <property type="component" value="Unassembled WGS sequence"/>
</dbReference>
<gene>
    <name evidence="2" type="ORF">CMUS01_13867</name>
</gene>
<evidence type="ECO:0000313" key="3">
    <source>
        <dbReference type="Proteomes" id="UP000639643"/>
    </source>
</evidence>
<dbReference type="EMBL" id="WIGM01000925">
    <property type="protein sequence ID" value="KAF6808559.1"/>
    <property type="molecule type" value="Genomic_DNA"/>
</dbReference>
<dbReference type="AlphaFoldDB" id="A0A8H6J8L8"/>
<accession>A0A8H6J8L8</accession>
<feature type="compositionally biased region" description="Basic and acidic residues" evidence="1">
    <location>
        <begin position="81"/>
        <end position="100"/>
    </location>
</feature>
<feature type="region of interest" description="Disordered" evidence="1">
    <location>
        <begin position="81"/>
        <end position="120"/>
    </location>
</feature>
<evidence type="ECO:0000256" key="1">
    <source>
        <dbReference type="SAM" id="MobiDB-lite"/>
    </source>
</evidence>
<name>A0A8H6J8L8_9PEZI</name>
<reference evidence="2" key="1">
    <citation type="journal article" date="2020" name="Phytopathology">
        <title>Genome Sequence Resources of Colletotrichum truncatum, C. plurivorum, C. musicola, and C. sojae: Four Species Pathogenic to Soybean (Glycine max).</title>
        <authorList>
            <person name="Rogerio F."/>
            <person name="Boufleur T.R."/>
            <person name="Ciampi-Guillardi M."/>
            <person name="Sukno S.A."/>
            <person name="Thon M.R."/>
            <person name="Massola Junior N.S."/>
            <person name="Baroncelli R."/>
        </authorList>
    </citation>
    <scope>NUCLEOTIDE SEQUENCE</scope>
    <source>
        <strain evidence="2">LFN0074</strain>
    </source>
</reference>
<protein>
    <submittedName>
        <fullName evidence="2">Uncharacterized protein</fullName>
    </submittedName>
</protein>
<proteinExistence type="predicted"/>
<comment type="caution">
    <text evidence="2">The sequence shown here is derived from an EMBL/GenBank/DDBJ whole genome shotgun (WGS) entry which is preliminary data.</text>
</comment>
<keyword evidence="3" id="KW-1185">Reference proteome</keyword>
<organism evidence="2 3">
    <name type="scientific">Colletotrichum musicola</name>
    <dbReference type="NCBI Taxonomy" id="2175873"/>
    <lineage>
        <taxon>Eukaryota</taxon>
        <taxon>Fungi</taxon>
        <taxon>Dikarya</taxon>
        <taxon>Ascomycota</taxon>
        <taxon>Pezizomycotina</taxon>
        <taxon>Sordariomycetes</taxon>
        <taxon>Hypocreomycetidae</taxon>
        <taxon>Glomerellales</taxon>
        <taxon>Glomerellaceae</taxon>
        <taxon>Colletotrichum</taxon>
        <taxon>Colletotrichum orchidearum species complex</taxon>
    </lineage>
</organism>
<sequence>MFPVGQTNFPMEHTKFPMGQAYQPEAQAAGGAAALAVPSTAPVHSAFGVQAGAPVTVADAIAEANRRAQRLRDHRAAKLRLQRADRRASDRKGKGVDRWLHPGLHPGLPPQGPEASAAAGSDLRHMVEPGLAPATEANVSNPLSGSLHPDMMLRENANADAFLVDPSIDLYRSEEWKDFVAAGQRMVPERP</sequence>
<evidence type="ECO:0000313" key="2">
    <source>
        <dbReference type="EMBL" id="KAF6808559.1"/>
    </source>
</evidence>